<keyword evidence="3" id="KW-1185">Reference proteome</keyword>
<dbReference type="PROSITE" id="PS00028">
    <property type="entry name" value="ZINC_FINGER_C2H2_1"/>
    <property type="match status" value="1"/>
</dbReference>
<dbReference type="Proteomes" id="UP000077315">
    <property type="component" value="Unassembled WGS sequence"/>
</dbReference>
<proteinExistence type="predicted"/>
<dbReference type="GeneID" id="29003692"/>
<evidence type="ECO:0000313" key="2">
    <source>
        <dbReference type="EMBL" id="OAD72701.1"/>
    </source>
</evidence>
<dbReference type="RefSeq" id="XP_018290741.1">
    <property type="nucleotide sequence ID" value="XM_018442786.1"/>
</dbReference>
<dbReference type="InterPro" id="IPR013087">
    <property type="entry name" value="Znf_C2H2_type"/>
</dbReference>
<feature type="domain" description="C2H2-type" evidence="1">
    <location>
        <begin position="19"/>
        <end position="39"/>
    </location>
</feature>
<evidence type="ECO:0000259" key="1">
    <source>
        <dbReference type="PROSITE" id="PS00028"/>
    </source>
</evidence>
<dbReference type="VEuPathDB" id="FungiDB:PHYBLDRAFT_73103"/>
<gene>
    <name evidence="2" type="ORF">PHYBLDRAFT_73103</name>
</gene>
<evidence type="ECO:0000313" key="3">
    <source>
        <dbReference type="Proteomes" id="UP000077315"/>
    </source>
</evidence>
<name>A0A163ADD4_PHYB8</name>
<reference evidence="3" key="1">
    <citation type="submission" date="2015-06" db="EMBL/GenBank/DDBJ databases">
        <title>Expansion of signal transduction pathways in fungi by whole-genome duplication.</title>
        <authorList>
            <consortium name="DOE Joint Genome Institute"/>
            <person name="Corrochano L.M."/>
            <person name="Kuo A."/>
            <person name="Marcet-Houben M."/>
            <person name="Polaino S."/>
            <person name="Salamov A."/>
            <person name="Villalobos J.M."/>
            <person name="Alvarez M.I."/>
            <person name="Avalos J."/>
            <person name="Benito E.P."/>
            <person name="Benoit I."/>
            <person name="Burger G."/>
            <person name="Camino L.P."/>
            <person name="Canovas D."/>
            <person name="Cerda-Olmedo E."/>
            <person name="Cheng J.-F."/>
            <person name="Dominguez A."/>
            <person name="Elias M."/>
            <person name="Eslava A.P."/>
            <person name="Glaser F."/>
            <person name="Grimwood J."/>
            <person name="Gutierrez G."/>
            <person name="Heitman J."/>
            <person name="Henrissat B."/>
            <person name="Iturriaga E.A."/>
            <person name="Lang B.F."/>
            <person name="Lavin J.L."/>
            <person name="Lee S."/>
            <person name="Li W."/>
            <person name="Lindquist E."/>
            <person name="Lopez-Garcia S."/>
            <person name="Luque E.M."/>
            <person name="Marcos A.T."/>
            <person name="Martin J."/>
            <person name="McCluskey K."/>
            <person name="Medina H.R."/>
            <person name="Miralles-Duran A."/>
            <person name="Miyazaki A."/>
            <person name="Munoz-Torres E."/>
            <person name="Oguiza J.A."/>
            <person name="Ohm R."/>
            <person name="Olmedo M."/>
            <person name="Orejas M."/>
            <person name="Ortiz-Castellanos L."/>
            <person name="Pisabarro A.G."/>
            <person name="Rodriguez-Romero J."/>
            <person name="Ruiz-Herrera J."/>
            <person name="Ruiz-Vazquez R."/>
            <person name="Sanz C."/>
            <person name="Schackwitz W."/>
            <person name="Schmutz J."/>
            <person name="Shahriari M."/>
            <person name="Shelest E."/>
            <person name="Silva-Franco F."/>
            <person name="Soanes D."/>
            <person name="Syed K."/>
            <person name="Tagua V.G."/>
            <person name="Talbot N.J."/>
            <person name="Thon M."/>
            <person name="De vries R.P."/>
            <person name="Wiebenga A."/>
            <person name="Yadav J.S."/>
            <person name="Braun E.L."/>
            <person name="Baker S."/>
            <person name="Garre V."/>
            <person name="Horwitz B."/>
            <person name="Torres-Martinez S."/>
            <person name="Idnurm A."/>
            <person name="Herrera-Estrella A."/>
            <person name="Gabaldon T."/>
            <person name="Grigoriev I.V."/>
        </authorList>
    </citation>
    <scope>NUCLEOTIDE SEQUENCE [LARGE SCALE GENOMIC DNA]</scope>
    <source>
        <strain evidence="3">NRRL 1555(-)</strain>
    </source>
</reference>
<sequence length="141" mass="16020">MSYSNKRTRSSTDLSSFKCNFCSLTYPTSKQLRNHKCIHKTVNAPVAKENLQKPAVTYFPNINIYNPNYLLQFHLILSSQKPLKHLATLKLVTKDMSTTTTSLPTISSRHPSYSASVWYFRALGLLTKLAPYRSDTVYPAV</sequence>
<dbReference type="InParanoid" id="A0A163ADD4"/>
<accession>A0A163ADD4</accession>
<organism evidence="2 3">
    <name type="scientific">Phycomyces blakesleeanus (strain ATCC 8743b / DSM 1359 / FGSC 10004 / NBRC 33097 / NRRL 1555)</name>
    <dbReference type="NCBI Taxonomy" id="763407"/>
    <lineage>
        <taxon>Eukaryota</taxon>
        <taxon>Fungi</taxon>
        <taxon>Fungi incertae sedis</taxon>
        <taxon>Mucoromycota</taxon>
        <taxon>Mucoromycotina</taxon>
        <taxon>Mucoromycetes</taxon>
        <taxon>Mucorales</taxon>
        <taxon>Phycomycetaceae</taxon>
        <taxon>Phycomyces</taxon>
    </lineage>
</organism>
<dbReference type="EMBL" id="KV440982">
    <property type="protein sequence ID" value="OAD72701.1"/>
    <property type="molecule type" value="Genomic_DNA"/>
</dbReference>
<dbReference type="AlphaFoldDB" id="A0A163ADD4"/>
<protein>
    <submittedName>
        <fullName evidence="2">C2H2-type zinc finger transcription factor</fullName>
    </submittedName>
</protein>